<organism evidence="2">
    <name type="scientific">Arundo donax</name>
    <name type="common">Giant reed</name>
    <name type="synonym">Donax arundinaceus</name>
    <dbReference type="NCBI Taxonomy" id="35708"/>
    <lineage>
        <taxon>Eukaryota</taxon>
        <taxon>Viridiplantae</taxon>
        <taxon>Streptophyta</taxon>
        <taxon>Embryophyta</taxon>
        <taxon>Tracheophyta</taxon>
        <taxon>Spermatophyta</taxon>
        <taxon>Magnoliopsida</taxon>
        <taxon>Liliopsida</taxon>
        <taxon>Poales</taxon>
        <taxon>Poaceae</taxon>
        <taxon>PACMAD clade</taxon>
        <taxon>Arundinoideae</taxon>
        <taxon>Arundineae</taxon>
        <taxon>Arundo</taxon>
    </lineage>
</organism>
<dbReference type="AlphaFoldDB" id="A0A0A9BTP8"/>
<evidence type="ECO:0000313" key="2">
    <source>
        <dbReference type="EMBL" id="JAD67444.1"/>
    </source>
</evidence>
<proteinExistence type="predicted"/>
<dbReference type="EMBL" id="GBRH01230451">
    <property type="protein sequence ID" value="JAD67444.1"/>
    <property type="molecule type" value="Transcribed_RNA"/>
</dbReference>
<reference evidence="2" key="2">
    <citation type="journal article" date="2015" name="Data Brief">
        <title>Shoot transcriptome of the giant reed, Arundo donax.</title>
        <authorList>
            <person name="Barrero R.A."/>
            <person name="Guerrero F.D."/>
            <person name="Moolhuijzen P."/>
            <person name="Goolsby J.A."/>
            <person name="Tidwell J."/>
            <person name="Bellgard S.E."/>
            <person name="Bellgard M.I."/>
        </authorList>
    </citation>
    <scope>NUCLEOTIDE SEQUENCE</scope>
    <source>
        <tissue evidence="2">Shoot tissue taken approximately 20 cm above the soil surface</tissue>
    </source>
</reference>
<feature type="region of interest" description="Disordered" evidence="1">
    <location>
        <begin position="1"/>
        <end position="27"/>
    </location>
</feature>
<reference evidence="2" key="1">
    <citation type="submission" date="2014-09" db="EMBL/GenBank/DDBJ databases">
        <authorList>
            <person name="Magalhaes I.L.F."/>
            <person name="Oliveira U."/>
            <person name="Santos F.R."/>
            <person name="Vidigal T.H.D.A."/>
            <person name="Brescovit A.D."/>
            <person name="Santos A.J."/>
        </authorList>
    </citation>
    <scope>NUCLEOTIDE SEQUENCE</scope>
    <source>
        <tissue evidence="2">Shoot tissue taken approximately 20 cm above the soil surface</tissue>
    </source>
</reference>
<evidence type="ECO:0000256" key="1">
    <source>
        <dbReference type="SAM" id="MobiDB-lite"/>
    </source>
</evidence>
<sequence length="27" mass="2543">MASCDHAATAAAPGNHCGSVQGRSTAA</sequence>
<protein>
    <submittedName>
        <fullName evidence="2">Uncharacterized protein</fullName>
    </submittedName>
</protein>
<name>A0A0A9BTP8_ARUDO</name>
<accession>A0A0A9BTP8</accession>